<evidence type="ECO:0000313" key="1">
    <source>
        <dbReference type="EMBL" id="KCV68577.1"/>
    </source>
</evidence>
<evidence type="ECO:0008006" key="3">
    <source>
        <dbReference type="Google" id="ProtNLM"/>
    </source>
</evidence>
<dbReference type="RefSeq" id="XP_009497009.1">
    <property type="nucleotide sequence ID" value="XM_009498734.1"/>
</dbReference>
<proteinExistence type="predicted"/>
<accession>A0A058Z4Y9</accession>
<dbReference type="GeneID" id="20529596"/>
<evidence type="ECO:0000313" key="2">
    <source>
        <dbReference type="Proteomes" id="UP000030693"/>
    </source>
</evidence>
<gene>
    <name evidence="1" type="ORF">H696_04871</name>
</gene>
<dbReference type="AlphaFoldDB" id="A0A058Z4Y9"/>
<protein>
    <recommendedName>
        <fullName evidence="3">FIST domain-containing protein</fullName>
    </recommendedName>
</protein>
<keyword evidence="2" id="KW-1185">Reference proteome</keyword>
<organism evidence="1">
    <name type="scientific">Fonticula alba</name>
    <name type="common">Slime mold</name>
    <dbReference type="NCBI Taxonomy" id="691883"/>
    <lineage>
        <taxon>Eukaryota</taxon>
        <taxon>Rotosphaerida</taxon>
        <taxon>Fonticulaceae</taxon>
        <taxon>Fonticula</taxon>
    </lineage>
</organism>
<dbReference type="OrthoDB" id="10251508at2759"/>
<sequence>MLRLKYHRTLSGLVDALAGLRASTPELNSAASPFVGLLVNARLAPGNAQLAGPVLYQMLNEARAPGTRPIRVFGGLVDGLQVVTGPEAEQVGAVALIGGQGAPFYSRLEGITAKQVGKWASNQQPDLSLGGIFPGPGQPGNGPPVPGLAALRADTPTQRVDLPTDLASSLTGPGGSIFLLGDRHLEHFLRAMQGPEAVSPPGWSVSGAVAAATPFVTGLPWSMFMDEQVLGEGGVVGVALPADGAVAAESPATIRPLRPISAVYRIARCSGNILVDLAVEDAIDGSVADDPDAWDTVTPAEALLEGLKQHLPPTDPFFASAPMSFAGQSGIDRRHLPAASSVAEAATGQAPGSVRGERHIFAAVEVAATSKAPGNGSALDLTRCRVYSVTGGDPSRGQVGLDTIDRLHADARVQFFTYSSGLAGAEPGNEAAADAFAMSDAVASLQLDMPASMALAGIESSEADVMESGDLTAHAPSRTTFTGAPGQPVVVVESTGGVVARPAVGRPEAGAFVLKGMACVVKPALGPACVEEMSEMKA</sequence>
<reference evidence="1" key="1">
    <citation type="submission" date="2013-04" db="EMBL/GenBank/DDBJ databases">
        <title>The Genome Sequence of Fonticula alba ATCC 38817.</title>
        <authorList>
            <consortium name="The Broad Institute Genomics Platform"/>
            <person name="Russ C."/>
            <person name="Cuomo C."/>
            <person name="Burger G."/>
            <person name="Gray M.W."/>
            <person name="Holland P.W.H."/>
            <person name="King N."/>
            <person name="Lang F.B.F."/>
            <person name="Roger A.J."/>
            <person name="Ruiz-Trillo I."/>
            <person name="Brown M."/>
            <person name="Walker B."/>
            <person name="Young S."/>
            <person name="Zeng Q."/>
            <person name="Gargeya S."/>
            <person name="Fitzgerald M."/>
            <person name="Haas B."/>
            <person name="Abouelleil A."/>
            <person name="Allen A.W."/>
            <person name="Alvarado L."/>
            <person name="Arachchi H.M."/>
            <person name="Berlin A.M."/>
            <person name="Chapman S.B."/>
            <person name="Gainer-Dewar J."/>
            <person name="Goldberg J."/>
            <person name="Griggs A."/>
            <person name="Gujja S."/>
            <person name="Hansen M."/>
            <person name="Howarth C."/>
            <person name="Imamovic A."/>
            <person name="Ireland A."/>
            <person name="Larimer J."/>
            <person name="McCowan C."/>
            <person name="Murphy C."/>
            <person name="Pearson M."/>
            <person name="Poon T.W."/>
            <person name="Priest M."/>
            <person name="Roberts A."/>
            <person name="Saif S."/>
            <person name="Shea T."/>
            <person name="Sisk P."/>
            <person name="Sykes S."/>
            <person name="Wortman J."/>
            <person name="Nusbaum C."/>
            <person name="Birren B."/>
        </authorList>
    </citation>
    <scope>NUCLEOTIDE SEQUENCE [LARGE SCALE GENOMIC DNA]</scope>
    <source>
        <strain evidence="1">ATCC 38817</strain>
    </source>
</reference>
<dbReference type="Proteomes" id="UP000030693">
    <property type="component" value="Unassembled WGS sequence"/>
</dbReference>
<dbReference type="EMBL" id="KB932208">
    <property type="protein sequence ID" value="KCV68577.1"/>
    <property type="molecule type" value="Genomic_DNA"/>
</dbReference>
<name>A0A058Z4Y9_FONAL</name>